<evidence type="ECO:0000256" key="4">
    <source>
        <dbReference type="ARBA" id="ARBA00022989"/>
    </source>
</evidence>
<feature type="transmembrane region" description="Helical" evidence="6">
    <location>
        <begin position="353"/>
        <end position="376"/>
    </location>
</feature>
<organism evidence="8 9">
    <name type="scientific">Corynebacterium stationis</name>
    <dbReference type="NCBI Taxonomy" id="1705"/>
    <lineage>
        <taxon>Bacteria</taxon>
        <taxon>Bacillati</taxon>
        <taxon>Actinomycetota</taxon>
        <taxon>Actinomycetes</taxon>
        <taxon>Mycobacteriales</taxon>
        <taxon>Corynebacteriaceae</taxon>
        <taxon>Corynebacterium</taxon>
    </lineage>
</organism>
<feature type="transmembrane region" description="Helical" evidence="6">
    <location>
        <begin position="48"/>
        <end position="66"/>
    </location>
</feature>
<dbReference type="OrthoDB" id="7177610at2"/>
<feature type="transmembrane region" description="Helical" evidence="6">
    <location>
        <begin position="412"/>
        <end position="436"/>
    </location>
</feature>
<feature type="transmembrane region" description="Helical" evidence="6">
    <location>
        <begin position="12"/>
        <end position="42"/>
    </location>
</feature>
<sequence length="535" mass="55757">MRELRLVPSALTVWAVALLVLCGYLPVAAIALLIATAGMVIFKQFGQAILVSALGLVSMLVTHVRMQRAPDEISMGKVTMSPTETSSGCLIRLHAEGATYPVFVEELPEGIDTGSIVEVNARWSESKSPSVSGVIGNGTVAEFSEADGIAVRVSDNFREAVQASVGEASQGLIPGMVLGDTSLQDTAQQELFIDTGLSHLSAVSGANVAIVLTAFFLLCRWVGLGPRVQVISAAVALLGFVVLVGTEPSVLRAGVAGVVGLLAVVNSSRAEPIHSLCIGVIGLIVWDSDMAASFGFALSCAATASIVVLTPMMHRVLAPLNWPDVLSRALAVAIAADFATMPIVALMAGEVSLVSVLVNVLVAPVSAPITIVGLIAAGLAQLPIDAPAILLLKLIEPCTWWIYHVAAGAQQLPLAVIAASPIAVLLAYGWIIAGLVCGHPRKTFAAIAGLLIIFGVNFQPRPQPLEIKQVHTVNREEDIDNVPAGTQAIVVLDGEGQKSTRGIQTPDGIPVLFPNRDGEVTVYSDGTQHAADGRF</sequence>
<dbReference type="Pfam" id="PF03772">
    <property type="entry name" value="Competence"/>
    <property type="match status" value="1"/>
</dbReference>
<keyword evidence="3 6" id="KW-0812">Transmembrane</keyword>
<dbReference type="RefSeq" id="WP_066840490.1">
    <property type="nucleotide sequence ID" value="NZ_LSTQ01000024.1"/>
</dbReference>
<evidence type="ECO:0000256" key="6">
    <source>
        <dbReference type="SAM" id="Phobius"/>
    </source>
</evidence>
<dbReference type="AlphaFoldDB" id="A0A177IBD2"/>
<feature type="domain" description="ComEC/Rec2-related protein" evidence="7">
    <location>
        <begin position="176"/>
        <end position="437"/>
    </location>
</feature>
<accession>A0A177IBD2</accession>
<comment type="caution">
    <text evidence="8">The sequence shown here is derived from an EMBL/GenBank/DDBJ whole genome shotgun (WGS) entry which is preliminary data.</text>
</comment>
<keyword evidence="4 6" id="KW-1133">Transmembrane helix</keyword>
<feature type="transmembrane region" description="Helical" evidence="6">
    <location>
        <begin position="443"/>
        <end position="460"/>
    </location>
</feature>
<evidence type="ECO:0000256" key="3">
    <source>
        <dbReference type="ARBA" id="ARBA00022692"/>
    </source>
</evidence>
<evidence type="ECO:0000256" key="5">
    <source>
        <dbReference type="ARBA" id="ARBA00023136"/>
    </source>
</evidence>
<feature type="transmembrane region" description="Helical" evidence="6">
    <location>
        <begin position="229"/>
        <end position="246"/>
    </location>
</feature>
<evidence type="ECO:0000256" key="2">
    <source>
        <dbReference type="ARBA" id="ARBA00022475"/>
    </source>
</evidence>
<evidence type="ECO:0000313" key="9">
    <source>
        <dbReference type="Proteomes" id="UP000076947"/>
    </source>
</evidence>
<evidence type="ECO:0000256" key="1">
    <source>
        <dbReference type="ARBA" id="ARBA00004651"/>
    </source>
</evidence>
<protein>
    <submittedName>
        <fullName evidence="8">Competence protein</fullName>
    </submittedName>
</protein>
<evidence type="ECO:0000313" key="8">
    <source>
        <dbReference type="EMBL" id="OAH26150.1"/>
    </source>
</evidence>
<keyword evidence="9" id="KW-1185">Reference proteome</keyword>
<keyword evidence="2" id="KW-1003">Cell membrane</keyword>
<name>A0A177IBD2_9CORY</name>
<evidence type="ECO:0000259" key="7">
    <source>
        <dbReference type="Pfam" id="PF03772"/>
    </source>
</evidence>
<feature type="transmembrane region" description="Helical" evidence="6">
    <location>
        <begin position="292"/>
        <end position="313"/>
    </location>
</feature>
<dbReference type="PANTHER" id="PTHR30619">
    <property type="entry name" value="DNA INTERNALIZATION/COMPETENCE PROTEIN COMEC/REC2"/>
    <property type="match status" value="1"/>
</dbReference>
<dbReference type="GO" id="GO:0005886">
    <property type="term" value="C:plasma membrane"/>
    <property type="evidence" value="ECO:0007669"/>
    <property type="project" value="UniProtKB-SubCell"/>
</dbReference>
<feature type="transmembrane region" description="Helical" evidence="6">
    <location>
        <begin position="200"/>
        <end position="223"/>
    </location>
</feature>
<reference evidence="9" key="1">
    <citation type="submission" date="2016-02" db="EMBL/GenBank/DDBJ databases">
        <authorList>
            <person name="Kaur G."/>
            <person name="Nair G.R."/>
            <person name="Mayilraj S."/>
        </authorList>
    </citation>
    <scope>NUCLEOTIDE SEQUENCE [LARGE SCALE GENOMIC DNA]</scope>
    <source>
        <strain evidence="9">GA-15</strain>
    </source>
</reference>
<comment type="subcellular location">
    <subcellularLocation>
        <location evidence="1">Cell membrane</location>
        <topology evidence="1">Multi-pass membrane protein</topology>
    </subcellularLocation>
</comment>
<dbReference type="PANTHER" id="PTHR30619:SF7">
    <property type="entry name" value="BETA-LACTAMASE DOMAIN PROTEIN"/>
    <property type="match status" value="1"/>
</dbReference>
<dbReference type="Proteomes" id="UP000076947">
    <property type="component" value="Unassembled WGS sequence"/>
</dbReference>
<dbReference type="InterPro" id="IPR004477">
    <property type="entry name" value="ComEC_N"/>
</dbReference>
<proteinExistence type="predicted"/>
<dbReference type="EMBL" id="LSTQ01000024">
    <property type="protein sequence ID" value="OAH26150.1"/>
    <property type="molecule type" value="Genomic_DNA"/>
</dbReference>
<dbReference type="InterPro" id="IPR052159">
    <property type="entry name" value="Competence_DNA_uptake"/>
</dbReference>
<dbReference type="NCBIfam" id="TIGR00360">
    <property type="entry name" value="ComEC_N-term"/>
    <property type="match status" value="1"/>
</dbReference>
<keyword evidence="5 6" id="KW-0472">Membrane</keyword>
<dbReference type="STRING" id="1705.CA21670_03065"/>
<feature type="transmembrane region" description="Helical" evidence="6">
    <location>
        <begin position="325"/>
        <end position="347"/>
    </location>
</feature>
<gene>
    <name evidence="8" type="ORF">AYJ05_01555</name>
</gene>